<dbReference type="PANTHER" id="PTHR42776:SF27">
    <property type="entry name" value="DIPEPTIDYL PEPTIDASE FAMILY MEMBER 6"/>
    <property type="match status" value="1"/>
</dbReference>
<dbReference type="EMBL" id="JAROCD010000007">
    <property type="protein sequence ID" value="MDN4602675.1"/>
    <property type="molecule type" value="Genomic_DNA"/>
</dbReference>
<sequence length="590" mass="66699">MHRTFLTRMSINRERTGMLLSYDNGHTEWCMIDETGQITDRHWLHEHTADPVDQTQHTQFIAPDQVLIITRGTSGKRLHLYELQAQVRLVHTQALQLPFAVLQAAWQGEKLQLLFAIRNKKGPVRLGLYDPKQDEARWITPELNHPQLAFWSASEQEIGLNVDGQGRVYAYKDQGVQSTEWVHTSYPYPVMDKQGDLIAVSIPSEQGFTAGWLKQGENLVHELPPVGEGFSELVRVQMDTDAQKILCEGITCGKWHYVQYALQEKKEVLQLRDYPGTLTQAVLSRDKQGLMGKYESIAIDPVPALFRFQDQTCAIIRIQGDEQEAVNSFRNIGDSEMKYGETYYRSEIIPYLDMHPKGAEQAVIYLHGGPHNCLFDSYSPVMKRLSEAGIRVIGINYPGSSGFDSKYRSRNENDWGGVDAEVVRFIREEVLSAYSDVALYGVSYGAYLALLAAGRDPVLWSAVVACAPFTDLGKLYEGGGAKLRSFLQKEIGELLGNEPALRSRSPITYASALSGIDVLFIHGQADQLCPVEQTEQLYQEIREYKLSLDEPSGRLELHIIDDLEHEMYSERFWAQKAVEFVTFAKVGQAK</sequence>
<dbReference type="Pfam" id="PF00326">
    <property type="entry name" value="Peptidase_S9"/>
    <property type="match status" value="1"/>
</dbReference>
<dbReference type="RefSeq" id="WP_301247389.1">
    <property type="nucleotide sequence ID" value="NZ_JAROCD010000007.1"/>
</dbReference>
<protein>
    <submittedName>
        <fullName evidence="3">Alpha/beta fold hydrolase</fullName>
    </submittedName>
</protein>
<comment type="caution">
    <text evidence="3">The sequence shown here is derived from an EMBL/GenBank/DDBJ whole genome shotgun (WGS) entry which is preliminary data.</text>
</comment>
<dbReference type="InterPro" id="IPR001375">
    <property type="entry name" value="Peptidase_S9_cat"/>
</dbReference>
<dbReference type="SUPFAM" id="SSF53474">
    <property type="entry name" value="alpha/beta-Hydrolases"/>
    <property type="match status" value="1"/>
</dbReference>
<keyword evidence="1 3" id="KW-0378">Hydrolase</keyword>
<dbReference type="InterPro" id="IPR029058">
    <property type="entry name" value="AB_hydrolase_fold"/>
</dbReference>
<evidence type="ECO:0000259" key="2">
    <source>
        <dbReference type="Pfam" id="PF00326"/>
    </source>
</evidence>
<accession>A0ABT8JC41</accession>
<organism evidence="3 4">
    <name type="scientific">Paenibacillus vandeheii</name>
    <dbReference type="NCBI Taxonomy" id="3035917"/>
    <lineage>
        <taxon>Bacteria</taxon>
        <taxon>Bacillati</taxon>
        <taxon>Bacillota</taxon>
        <taxon>Bacilli</taxon>
        <taxon>Bacillales</taxon>
        <taxon>Paenibacillaceae</taxon>
        <taxon>Paenibacillus</taxon>
    </lineage>
</organism>
<evidence type="ECO:0000256" key="1">
    <source>
        <dbReference type="ARBA" id="ARBA00022801"/>
    </source>
</evidence>
<dbReference type="Proteomes" id="UP001174205">
    <property type="component" value="Unassembled WGS sequence"/>
</dbReference>
<evidence type="ECO:0000313" key="3">
    <source>
        <dbReference type="EMBL" id="MDN4602675.1"/>
    </source>
</evidence>
<gene>
    <name evidence="3" type="ORF">P5G61_15670</name>
</gene>
<reference evidence="3" key="1">
    <citation type="submission" date="2023-03" db="EMBL/GenBank/DDBJ databases">
        <title>MT1 and MT2 Draft Genomes of Novel Species.</title>
        <authorList>
            <person name="Venkateswaran K."/>
        </authorList>
    </citation>
    <scope>NUCLEOTIDE SEQUENCE</scope>
    <source>
        <strain evidence="3">F6_3S_P_1C</strain>
    </source>
</reference>
<evidence type="ECO:0000313" key="4">
    <source>
        <dbReference type="Proteomes" id="UP001174205"/>
    </source>
</evidence>
<dbReference type="Gene3D" id="3.40.50.1820">
    <property type="entry name" value="alpha/beta hydrolase"/>
    <property type="match status" value="1"/>
</dbReference>
<feature type="domain" description="Peptidase S9 prolyl oligopeptidase catalytic" evidence="2">
    <location>
        <begin position="380"/>
        <end position="581"/>
    </location>
</feature>
<proteinExistence type="predicted"/>
<dbReference type="GO" id="GO:0016787">
    <property type="term" value="F:hydrolase activity"/>
    <property type="evidence" value="ECO:0007669"/>
    <property type="project" value="UniProtKB-KW"/>
</dbReference>
<dbReference type="PANTHER" id="PTHR42776">
    <property type="entry name" value="SERINE PEPTIDASE S9 FAMILY MEMBER"/>
    <property type="match status" value="1"/>
</dbReference>
<name>A0ABT8JC41_9BACL</name>
<keyword evidence="4" id="KW-1185">Reference proteome</keyword>